<dbReference type="InterPro" id="IPR015942">
    <property type="entry name" value="Asp/Glu/hydantoin_racemase"/>
</dbReference>
<dbReference type="GO" id="GO:0036348">
    <property type="term" value="F:hydantoin racemase activity"/>
    <property type="evidence" value="ECO:0007669"/>
    <property type="project" value="UniProtKB-EC"/>
</dbReference>
<evidence type="ECO:0000256" key="3">
    <source>
        <dbReference type="ARBA" id="ARBA00066406"/>
    </source>
</evidence>
<dbReference type="InterPro" id="IPR052186">
    <property type="entry name" value="Hydantoin_racemase-like"/>
</dbReference>
<name>A0A2T3NVC2_9GAMM</name>
<sequence>MRIMVINPNTTTSFTDTIQKSCERYISAGTELIVTNPSKGVASIEGSSDGIKAAYHLVELIEANEGQGIDGYVVACFDDTGLQAAREVTSAPVVGIGEASLHMASLISARYSVVTTLQRSVSILQDNASTYGLDKRCQGIHAVNLPVLALEDKALAFEAMLKRSKEILEQDKSECIILGCGGMSGMSEPLSEALGVPVIDGTAAGIKLIEALVGMKLQTSKACTYAYPNKK</sequence>
<proteinExistence type="inferred from homology"/>
<keyword evidence="8" id="KW-1185">Reference proteome</keyword>
<dbReference type="GO" id="GO:0047661">
    <property type="term" value="F:amino-acid racemase activity"/>
    <property type="evidence" value="ECO:0007669"/>
    <property type="project" value="InterPro"/>
</dbReference>
<dbReference type="EC" id="5.1.99.5" evidence="3"/>
<accession>A0A2T3NVC2</accession>
<dbReference type="Proteomes" id="UP000241771">
    <property type="component" value="Unassembled WGS sequence"/>
</dbReference>
<comment type="catalytic activity">
    <reaction evidence="5">
        <text>D-5-benzylhydantoin = L-5-benzylhydantoin</text>
        <dbReference type="Rhea" id="RHEA:83991"/>
        <dbReference type="ChEBI" id="CHEBI:176864"/>
        <dbReference type="ChEBI" id="CHEBI:233540"/>
    </reaction>
</comment>
<dbReference type="InterPro" id="IPR053714">
    <property type="entry name" value="Iso_Racemase_Enz_sf"/>
</dbReference>
<comment type="catalytic activity">
    <reaction evidence="6">
        <text>D-5-isobutylhydantoin = L-5-isobutylhydantoin</text>
        <dbReference type="Rhea" id="RHEA:84231"/>
        <dbReference type="ChEBI" id="CHEBI:233609"/>
        <dbReference type="ChEBI" id="CHEBI:233610"/>
    </reaction>
</comment>
<comment type="caution">
    <text evidence="7">The sequence shown here is derived from an EMBL/GenBank/DDBJ whole genome shotgun (WGS) entry which is preliminary data.</text>
</comment>
<comment type="catalytic activity">
    <reaction evidence="2">
        <text>a D-5-monosubstituted hydantoin = a L-5-monosubstituted hydantoin</text>
        <dbReference type="Rhea" id="RHEA:46624"/>
        <dbReference type="ChEBI" id="CHEBI:86339"/>
        <dbReference type="ChEBI" id="CHEBI:86340"/>
        <dbReference type="EC" id="5.1.99.5"/>
    </reaction>
</comment>
<dbReference type="AlphaFoldDB" id="A0A2T3NVC2"/>
<evidence type="ECO:0000256" key="5">
    <source>
        <dbReference type="ARBA" id="ARBA00093199"/>
    </source>
</evidence>
<evidence type="ECO:0000313" key="7">
    <source>
        <dbReference type="EMBL" id="PSW20202.1"/>
    </source>
</evidence>
<evidence type="ECO:0000256" key="4">
    <source>
        <dbReference type="ARBA" id="ARBA00067972"/>
    </source>
</evidence>
<dbReference type="PANTHER" id="PTHR28047">
    <property type="entry name" value="PROTEIN DCG1"/>
    <property type="match status" value="1"/>
</dbReference>
<protein>
    <recommendedName>
        <fullName evidence="4">Hydantoin racemase</fullName>
        <ecNumber evidence="3">5.1.99.5</ecNumber>
    </recommendedName>
</protein>
<dbReference type="RefSeq" id="WP_036817925.1">
    <property type="nucleotide sequence ID" value="NZ_JGVO01000111.1"/>
</dbReference>
<gene>
    <name evidence="7" type="ORF">C9I98_09100</name>
</gene>
<reference evidence="7 8" key="1">
    <citation type="submission" date="2018-01" db="EMBL/GenBank/DDBJ databases">
        <title>Whole genome sequencing of Histamine producing bacteria.</title>
        <authorList>
            <person name="Butler K."/>
        </authorList>
    </citation>
    <scope>NUCLEOTIDE SEQUENCE [LARGE SCALE GENOMIC DNA]</scope>
    <source>
        <strain evidence="7 8">DSM 100436</strain>
    </source>
</reference>
<dbReference type="FunFam" id="3.40.50.12500:FF:000001">
    <property type="entry name" value="Putative hydantoin racemase"/>
    <property type="match status" value="1"/>
</dbReference>
<evidence type="ECO:0000256" key="6">
    <source>
        <dbReference type="ARBA" id="ARBA00093234"/>
    </source>
</evidence>
<dbReference type="Pfam" id="PF01177">
    <property type="entry name" value="Asp_Glu_race"/>
    <property type="match status" value="1"/>
</dbReference>
<dbReference type="PANTHER" id="PTHR28047:SF5">
    <property type="entry name" value="PROTEIN DCG1"/>
    <property type="match status" value="1"/>
</dbReference>
<evidence type="ECO:0000313" key="8">
    <source>
        <dbReference type="Proteomes" id="UP000241771"/>
    </source>
</evidence>
<evidence type="ECO:0000256" key="2">
    <source>
        <dbReference type="ARBA" id="ARBA00051635"/>
    </source>
</evidence>
<dbReference type="OrthoDB" id="9791723at2"/>
<organism evidence="7 8">
    <name type="scientific">Photobacterium sanctipauli</name>
    <dbReference type="NCBI Taxonomy" id="1342794"/>
    <lineage>
        <taxon>Bacteria</taxon>
        <taxon>Pseudomonadati</taxon>
        <taxon>Pseudomonadota</taxon>
        <taxon>Gammaproteobacteria</taxon>
        <taxon>Vibrionales</taxon>
        <taxon>Vibrionaceae</taxon>
        <taxon>Photobacterium</taxon>
    </lineage>
</organism>
<evidence type="ECO:0000256" key="1">
    <source>
        <dbReference type="ARBA" id="ARBA00038414"/>
    </source>
</evidence>
<dbReference type="Gene3D" id="3.40.50.12500">
    <property type="match status" value="1"/>
</dbReference>
<comment type="similarity">
    <text evidence="1">Belongs to the HyuE racemase family.</text>
</comment>
<dbReference type="EMBL" id="PYMA01000004">
    <property type="protein sequence ID" value="PSW20202.1"/>
    <property type="molecule type" value="Genomic_DNA"/>
</dbReference>